<feature type="transmembrane region" description="Helical" evidence="1">
    <location>
        <begin position="56"/>
        <end position="75"/>
    </location>
</feature>
<keyword evidence="1" id="KW-0472">Membrane</keyword>
<evidence type="ECO:0000313" key="2">
    <source>
        <dbReference type="EMBL" id="MUM76140.1"/>
    </source>
</evidence>
<dbReference type="RefSeq" id="WP_155931511.1">
    <property type="nucleotide sequence ID" value="NZ_WODC01000001.1"/>
</dbReference>
<feature type="transmembrane region" description="Helical" evidence="1">
    <location>
        <begin position="7"/>
        <end position="24"/>
    </location>
</feature>
<keyword evidence="1" id="KW-1133">Transmembrane helix</keyword>
<dbReference type="AlphaFoldDB" id="A0A7K1KJE3"/>
<evidence type="ECO:0000313" key="3">
    <source>
        <dbReference type="Proteomes" id="UP000461162"/>
    </source>
</evidence>
<proteinExistence type="predicted"/>
<evidence type="ECO:0000256" key="1">
    <source>
        <dbReference type="SAM" id="Phobius"/>
    </source>
</evidence>
<organism evidence="2 3">
    <name type="scientific">Pseudodesulfovibrio alkaliphilus</name>
    <dbReference type="NCBI Taxonomy" id="2661613"/>
    <lineage>
        <taxon>Bacteria</taxon>
        <taxon>Pseudomonadati</taxon>
        <taxon>Thermodesulfobacteriota</taxon>
        <taxon>Desulfovibrionia</taxon>
        <taxon>Desulfovibrionales</taxon>
        <taxon>Desulfovibrionaceae</taxon>
    </lineage>
</organism>
<name>A0A7K1KJE3_9BACT</name>
<sequence>MDIFIKALLLGTAAGIIDVIPLVFQGAGWHLCTATLLRWVGLGILITYARMPLSGWFTGLVIGLLTGIPFALLAAETMASAVPPLLLTSLVLGGLLGLAADKLITVHPRRR</sequence>
<reference evidence="2 3" key="1">
    <citation type="submission" date="2019-11" db="EMBL/GenBank/DDBJ databases">
        <title>Pseudodesulfovibrio alkaliphilus, sp. nov., an alkaliphilic sulfate-reducing bacteria from mud volcano of Taman peninsula, Russia.</title>
        <authorList>
            <person name="Frolova A."/>
            <person name="Merkel A.Y."/>
            <person name="Slobodkin A.I."/>
        </authorList>
    </citation>
    <scope>NUCLEOTIDE SEQUENCE [LARGE SCALE GENOMIC DNA]</scope>
    <source>
        <strain evidence="2 3">F-1</strain>
    </source>
</reference>
<keyword evidence="1" id="KW-0812">Transmembrane</keyword>
<accession>A0A7K1KJE3</accession>
<keyword evidence="3" id="KW-1185">Reference proteome</keyword>
<feature type="transmembrane region" description="Helical" evidence="1">
    <location>
        <begin position="81"/>
        <end position="100"/>
    </location>
</feature>
<dbReference type="EMBL" id="WODC01000001">
    <property type="protein sequence ID" value="MUM76140.1"/>
    <property type="molecule type" value="Genomic_DNA"/>
</dbReference>
<gene>
    <name evidence="2" type="ORF">GKC30_00655</name>
</gene>
<comment type="caution">
    <text evidence="2">The sequence shown here is derived from an EMBL/GenBank/DDBJ whole genome shotgun (WGS) entry which is preliminary data.</text>
</comment>
<protein>
    <submittedName>
        <fullName evidence="2">Uncharacterized protein</fullName>
    </submittedName>
</protein>
<dbReference type="Proteomes" id="UP000461162">
    <property type="component" value="Unassembled WGS sequence"/>
</dbReference>